<accession>A0AAD7IZW3</accession>
<dbReference type="SUPFAM" id="SSF53720">
    <property type="entry name" value="ALDH-like"/>
    <property type="match status" value="1"/>
</dbReference>
<dbReference type="PANTHER" id="PTHR42862">
    <property type="entry name" value="DELTA-1-PYRROLINE-5-CARBOXYLATE DEHYDROGENASE 1, ISOFORM A-RELATED"/>
    <property type="match status" value="1"/>
</dbReference>
<dbReference type="AlphaFoldDB" id="A0AAD7IZW3"/>
<organism evidence="7 8">
    <name type="scientific">Mycena maculata</name>
    <dbReference type="NCBI Taxonomy" id="230809"/>
    <lineage>
        <taxon>Eukaryota</taxon>
        <taxon>Fungi</taxon>
        <taxon>Dikarya</taxon>
        <taxon>Basidiomycota</taxon>
        <taxon>Agaricomycotina</taxon>
        <taxon>Agaricomycetes</taxon>
        <taxon>Agaricomycetidae</taxon>
        <taxon>Agaricales</taxon>
        <taxon>Marasmiineae</taxon>
        <taxon>Mycenaceae</taxon>
        <taxon>Mycena</taxon>
    </lineage>
</organism>
<comment type="pathway">
    <text evidence="1">Amino-acid degradation; L-proline degradation into L-glutamate; L-glutamate from L-proline: step 2/2.</text>
</comment>
<evidence type="ECO:0000256" key="4">
    <source>
        <dbReference type="ARBA" id="ARBA00023027"/>
    </source>
</evidence>
<keyword evidence="4" id="KW-0520">NAD</keyword>
<dbReference type="InterPro" id="IPR016163">
    <property type="entry name" value="Ald_DH_C"/>
</dbReference>
<feature type="domain" description="Aldehyde dehydrogenase" evidence="6">
    <location>
        <begin position="64"/>
        <end position="321"/>
    </location>
</feature>
<comment type="caution">
    <text evidence="7">The sequence shown here is derived from an EMBL/GenBank/DDBJ whole genome shotgun (WGS) entry which is preliminary data.</text>
</comment>
<dbReference type="Gene3D" id="3.40.605.10">
    <property type="entry name" value="Aldehyde Dehydrogenase, Chain A, domain 1"/>
    <property type="match status" value="2"/>
</dbReference>
<comment type="catalytic activity">
    <reaction evidence="5">
        <text>L-glutamate 5-semialdehyde + NAD(+) + H2O = L-glutamate + NADH + 2 H(+)</text>
        <dbReference type="Rhea" id="RHEA:30235"/>
        <dbReference type="ChEBI" id="CHEBI:15377"/>
        <dbReference type="ChEBI" id="CHEBI:15378"/>
        <dbReference type="ChEBI" id="CHEBI:29985"/>
        <dbReference type="ChEBI" id="CHEBI:57540"/>
        <dbReference type="ChEBI" id="CHEBI:57945"/>
        <dbReference type="ChEBI" id="CHEBI:58066"/>
        <dbReference type="EC" id="1.2.1.88"/>
    </reaction>
</comment>
<dbReference type="InterPro" id="IPR016161">
    <property type="entry name" value="Ald_DH/histidinol_DH"/>
</dbReference>
<feature type="domain" description="Aldehyde dehydrogenase" evidence="6">
    <location>
        <begin position="326"/>
        <end position="460"/>
    </location>
</feature>
<dbReference type="InterPro" id="IPR015590">
    <property type="entry name" value="Aldehyde_DH_dom"/>
</dbReference>
<reference evidence="7" key="1">
    <citation type="submission" date="2023-03" db="EMBL/GenBank/DDBJ databases">
        <title>Massive genome expansion in bonnet fungi (Mycena s.s.) driven by repeated elements and novel gene families across ecological guilds.</title>
        <authorList>
            <consortium name="Lawrence Berkeley National Laboratory"/>
            <person name="Harder C.B."/>
            <person name="Miyauchi S."/>
            <person name="Viragh M."/>
            <person name="Kuo A."/>
            <person name="Thoen E."/>
            <person name="Andreopoulos B."/>
            <person name="Lu D."/>
            <person name="Skrede I."/>
            <person name="Drula E."/>
            <person name="Henrissat B."/>
            <person name="Morin E."/>
            <person name="Kohler A."/>
            <person name="Barry K."/>
            <person name="LaButti K."/>
            <person name="Morin E."/>
            <person name="Salamov A."/>
            <person name="Lipzen A."/>
            <person name="Mereny Z."/>
            <person name="Hegedus B."/>
            <person name="Baldrian P."/>
            <person name="Stursova M."/>
            <person name="Weitz H."/>
            <person name="Taylor A."/>
            <person name="Grigoriev I.V."/>
            <person name="Nagy L.G."/>
            <person name="Martin F."/>
            <person name="Kauserud H."/>
        </authorList>
    </citation>
    <scope>NUCLEOTIDE SEQUENCE</scope>
    <source>
        <strain evidence="7">CBHHK188m</strain>
    </source>
</reference>
<name>A0AAD7IZW3_9AGAR</name>
<evidence type="ECO:0000313" key="8">
    <source>
        <dbReference type="Proteomes" id="UP001215280"/>
    </source>
</evidence>
<dbReference type="EMBL" id="JARJLG010000073">
    <property type="protein sequence ID" value="KAJ7752784.1"/>
    <property type="molecule type" value="Genomic_DNA"/>
</dbReference>
<evidence type="ECO:0000256" key="5">
    <source>
        <dbReference type="ARBA" id="ARBA00048142"/>
    </source>
</evidence>
<keyword evidence="3" id="KW-0560">Oxidoreductase</keyword>
<evidence type="ECO:0000313" key="7">
    <source>
        <dbReference type="EMBL" id="KAJ7752784.1"/>
    </source>
</evidence>
<evidence type="ECO:0000256" key="1">
    <source>
        <dbReference type="ARBA" id="ARBA00004786"/>
    </source>
</evidence>
<evidence type="ECO:0000259" key="6">
    <source>
        <dbReference type="Pfam" id="PF00171"/>
    </source>
</evidence>
<sequence>MASAQLATFSFPAIDNEPMAMYAPGSPERNALQAAITQMQADLPFEVPCVKTGKLGSQPMPHDHANNLCIYHEADAATVTQAIDGALAAKYEWESMPWNDRAAIFLKAADLVSGKYRYKLMAATILGQGKNAWQAEIDAAAELTDFLRFGIKFVQDLYAQQPTKNSAGAWNRVEYRALEGFVLAISPFNFTAIGGNLNATPAMVGNVVVWKPSPMATYSSYIIQIFLEAGVPPSVIQFVPGPPEIVAQQSIKHPISEDIAANMDVYKGYPKIVGGTGGKNFHVVHESGEIRNAVIQTIRGGFEYQGQKCSALSRLYVSSSVCGRPAYDKIMSYLEKAKQTGGEILIGGTGDDSKGYFVKPTVILTKDPNSVTMVEEIFGPVITVHSGYEKTLKLIDSTSQYALTGAIFASSHAALIQATNALRNAAGNIYYNENCTGAVVGQQSFGGGRASGTNDKAGSISIFYRFVSPRSIKLVQMLGSYNNLSLAFNFVWPKPENCIKYCRGFLVFRPKPGQARG</sequence>
<dbReference type="GO" id="GO:0003842">
    <property type="term" value="F:L-glutamate gamma-semialdehyde dehydrogenase activity"/>
    <property type="evidence" value="ECO:0007669"/>
    <property type="project" value="UniProtKB-EC"/>
</dbReference>
<dbReference type="InterPro" id="IPR016160">
    <property type="entry name" value="Ald_DH_CS_CYS"/>
</dbReference>
<dbReference type="Proteomes" id="UP001215280">
    <property type="component" value="Unassembled WGS sequence"/>
</dbReference>
<dbReference type="Pfam" id="PF00171">
    <property type="entry name" value="Aldedh"/>
    <property type="match status" value="2"/>
</dbReference>
<gene>
    <name evidence="7" type="ORF">DFH07DRAFT_868784</name>
</gene>
<dbReference type="InterPro" id="IPR050485">
    <property type="entry name" value="Proline_metab_enzyme"/>
</dbReference>
<dbReference type="Gene3D" id="3.40.309.10">
    <property type="entry name" value="Aldehyde Dehydrogenase, Chain A, domain 2"/>
    <property type="match status" value="2"/>
</dbReference>
<keyword evidence="8" id="KW-1185">Reference proteome</keyword>
<evidence type="ECO:0000256" key="3">
    <source>
        <dbReference type="ARBA" id="ARBA00023002"/>
    </source>
</evidence>
<dbReference type="FunFam" id="3.40.605.10:FF:000006">
    <property type="entry name" value="1-pyrroline-5-carboxylate dehydrogenase"/>
    <property type="match status" value="1"/>
</dbReference>
<dbReference type="EC" id="1.2.1.88" evidence="2"/>
<dbReference type="PANTHER" id="PTHR42862:SF1">
    <property type="entry name" value="DELTA-1-PYRROLINE-5-CARBOXYLATE DEHYDROGENASE 2, ISOFORM A-RELATED"/>
    <property type="match status" value="1"/>
</dbReference>
<dbReference type="PROSITE" id="PS00070">
    <property type="entry name" value="ALDEHYDE_DEHYDR_CYS"/>
    <property type="match status" value="1"/>
</dbReference>
<dbReference type="GO" id="GO:0005759">
    <property type="term" value="C:mitochondrial matrix"/>
    <property type="evidence" value="ECO:0007669"/>
    <property type="project" value="TreeGrafter"/>
</dbReference>
<dbReference type="GO" id="GO:0010133">
    <property type="term" value="P:L-proline catabolic process to L-glutamate"/>
    <property type="evidence" value="ECO:0007669"/>
    <property type="project" value="TreeGrafter"/>
</dbReference>
<evidence type="ECO:0000256" key="2">
    <source>
        <dbReference type="ARBA" id="ARBA00012884"/>
    </source>
</evidence>
<dbReference type="InterPro" id="IPR016162">
    <property type="entry name" value="Ald_DH_N"/>
</dbReference>
<protein>
    <recommendedName>
        <fullName evidence="2">L-glutamate gamma-semialdehyde dehydrogenase</fullName>
        <ecNumber evidence="2">1.2.1.88</ecNumber>
    </recommendedName>
</protein>
<proteinExistence type="predicted"/>